<protein>
    <submittedName>
        <fullName evidence="1">Uncharacterized protein</fullName>
    </submittedName>
</protein>
<sequence length="90" mass="10942">MQKKEKRTTTARHYDKDKKYPIQKNRVYEALCEYPQTSLMLEQYTGIFRANINRHIAELERENKIMAVDKRLCKISKHRAKYYSAIRELF</sequence>
<organism evidence="1 2">
    <name type="scientific">Plebeiibacterium sediminum</name>
    <dbReference type="NCBI Taxonomy" id="2992112"/>
    <lineage>
        <taxon>Bacteria</taxon>
        <taxon>Pseudomonadati</taxon>
        <taxon>Bacteroidota</taxon>
        <taxon>Bacteroidia</taxon>
        <taxon>Marinilabiliales</taxon>
        <taxon>Marinilabiliaceae</taxon>
        <taxon>Plebeiibacterium</taxon>
    </lineage>
</organism>
<dbReference type="AlphaFoldDB" id="A0AAE3M9V2"/>
<gene>
    <name evidence="1" type="ORF">OM075_23650</name>
</gene>
<name>A0AAE3M9V2_9BACT</name>
<dbReference type="RefSeq" id="WP_301193025.1">
    <property type="nucleotide sequence ID" value="NZ_JAPDPJ010000114.1"/>
</dbReference>
<accession>A0AAE3M9V2</accession>
<reference evidence="1" key="1">
    <citation type="submission" date="2022-10" db="EMBL/GenBank/DDBJ databases">
        <authorList>
            <person name="Yu W.X."/>
        </authorList>
    </citation>
    <scope>NUCLEOTIDE SEQUENCE</scope>
    <source>
        <strain evidence="1">AAT</strain>
    </source>
</reference>
<evidence type="ECO:0000313" key="2">
    <source>
        <dbReference type="Proteomes" id="UP001209229"/>
    </source>
</evidence>
<comment type="caution">
    <text evidence="1">The sequence shown here is derived from an EMBL/GenBank/DDBJ whole genome shotgun (WGS) entry which is preliminary data.</text>
</comment>
<keyword evidence="2" id="KW-1185">Reference proteome</keyword>
<evidence type="ECO:0000313" key="1">
    <source>
        <dbReference type="EMBL" id="MCW3789474.1"/>
    </source>
</evidence>
<dbReference type="EMBL" id="JAPDPJ010000114">
    <property type="protein sequence ID" value="MCW3789474.1"/>
    <property type="molecule type" value="Genomic_DNA"/>
</dbReference>
<dbReference type="Proteomes" id="UP001209229">
    <property type="component" value="Unassembled WGS sequence"/>
</dbReference>
<proteinExistence type="predicted"/>